<dbReference type="EMBL" id="JNBS01003467">
    <property type="protein sequence ID" value="OQR86920.1"/>
    <property type="molecule type" value="Genomic_DNA"/>
</dbReference>
<evidence type="ECO:0000256" key="1">
    <source>
        <dbReference type="SAM" id="Phobius"/>
    </source>
</evidence>
<keyword evidence="4" id="KW-1185">Reference proteome</keyword>
<keyword evidence="1" id="KW-1133">Transmembrane helix</keyword>
<organism evidence="3 4">
    <name type="scientific">Thraustotheca clavata</name>
    <dbReference type="NCBI Taxonomy" id="74557"/>
    <lineage>
        <taxon>Eukaryota</taxon>
        <taxon>Sar</taxon>
        <taxon>Stramenopiles</taxon>
        <taxon>Oomycota</taxon>
        <taxon>Saprolegniomycetes</taxon>
        <taxon>Saprolegniales</taxon>
        <taxon>Achlyaceae</taxon>
        <taxon>Thraustotheca</taxon>
    </lineage>
</organism>
<feature type="transmembrane region" description="Helical" evidence="1">
    <location>
        <begin position="89"/>
        <end position="110"/>
    </location>
</feature>
<keyword evidence="1" id="KW-0812">Transmembrane</keyword>
<protein>
    <recommendedName>
        <fullName evidence="5">Secreted protein</fullName>
    </recommendedName>
</protein>
<feature type="non-terminal residue" evidence="3">
    <location>
        <position position="205"/>
    </location>
</feature>
<comment type="caution">
    <text evidence="3">The sequence shown here is derived from an EMBL/GenBank/DDBJ whole genome shotgun (WGS) entry which is preliminary data.</text>
</comment>
<feature type="signal peptide" evidence="2">
    <location>
        <begin position="1"/>
        <end position="20"/>
    </location>
</feature>
<feature type="chain" id="PRO_5012393311" description="Secreted protein" evidence="2">
    <location>
        <begin position="21"/>
        <end position="205"/>
    </location>
</feature>
<keyword evidence="2" id="KW-0732">Signal</keyword>
<keyword evidence="1" id="KW-0472">Membrane</keyword>
<dbReference type="Proteomes" id="UP000243217">
    <property type="component" value="Unassembled WGS sequence"/>
</dbReference>
<evidence type="ECO:0000313" key="3">
    <source>
        <dbReference type="EMBL" id="OQR86920.1"/>
    </source>
</evidence>
<reference evidence="3 4" key="1">
    <citation type="journal article" date="2014" name="Genome Biol. Evol.">
        <title>The secreted proteins of Achlya hypogyna and Thraustotheca clavata identify the ancestral oomycete secretome and reveal gene acquisitions by horizontal gene transfer.</title>
        <authorList>
            <person name="Misner I."/>
            <person name="Blouin N."/>
            <person name="Leonard G."/>
            <person name="Richards T.A."/>
            <person name="Lane C.E."/>
        </authorList>
    </citation>
    <scope>NUCLEOTIDE SEQUENCE [LARGE SCALE GENOMIC DNA]</scope>
    <source>
        <strain evidence="3 4">ATCC 34112</strain>
    </source>
</reference>
<sequence length="205" mass="21665">MRWLMQIAFILTSFVAVSEASAGCDICALQGICTQAYRGSPGHFCGQLYNGQSCCCPDNAQCVGVPGDCRCHAVQLRSPSVSSESGSSIIGSIFSVLFFLLCFCLCCKCCKTREAEYVPMTTQQNYVAVPQQPQYAPQYVPQAQYVGQPNVVYASAPPAPVVYSSYQGGNYTGGEVALGAAAGVATGVAVSEAMHHSNYGGNYQS</sequence>
<evidence type="ECO:0000256" key="2">
    <source>
        <dbReference type="SAM" id="SignalP"/>
    </source>
</evidence>
<evidence type="ECO:0008006" key="5">
    <source>
        <dbReference type="Google" id="ProtNLM"/>
    </source>
</evidence>
<gene>
    <name evidence="3" type="ORF">THRCLA_22947</name>
</gene>
<dbReference type="AlphaFoldDB" id="A0A1V9YMI1"/>
<name>A0A1V9YMI1_9STRA</name>
<evidence type="ECO:0000313" key="4">
    <source>
        <dbReference type="Proteomes" id="UP000243217"/>
    </source>
</evidence>
<proteinExistence type="predicted"/>
<accession>A0A1V9YMI1</accession>